<evidence type="ECO:0000313" key="8">
    <source>
        <dbReference type="Proteomes" id="UP001500416"/>
    </source>
</evidence>
<dbReference type="InterPro" id="IPR013525">
    <property type="entry name" value="ABC2_TM"/>
</dbReference>
<keyword evidence="8" id="KW-1185">Reference proteome</keyword>
<comment type="subcellular location">
    <subcellularLocation>
        <location evidence="1">Membrane</location>
        <topology evidence="1">Multi-pass membrane protein</topology>
    </subcellularLocation>
</comment>
<evidence type="ECO:0000256" key="4">
    <source>
        <dbReference type="ARBA" id="ARBA00023136"/>
    </source>
</evidence>
<comment type="caution">
    <text evidence="7">The sequence shown here is derived from an EMBL/GenBank/DDBJ whole genome shotgun (WGS) entry which is preliminary data.</text>
</comment>
<evidence type="ECO:0000259" key="6">
    <source>
        <dbReference type="Pfam" id="PF12698"/>
    </source>
</evidence>
<feature type="domain" description="ABC-2 type transporter transmembrane" evidence="6">
    <location>
        <begin position="16"/>
        <end position="346"/>
    </location>
</feature>
<reference evidence="8" key="1">
    <citation type="journal article" date="2019" name="Int. J. Syst. Evol. Microbiol.">
        <title>The Global Catalogue of Microorganisms (GCM) 10K type strain sequencing project: providing services to taxonomists for standard genome sequencing and annotation.</title>
        <authorList>
            <consortium name="The Broad Institute Genomics Platform"/>
            <consortium name="The Broad Institute Genome Sequencing Center for Infectious Disease"/>
            <person name="Wu L."/>
            <person name="Ma J."/>
        </authorList>
    </citation>
    <scope>NUCLEOTIDE SEQUENCE [LARGE SCALE GENOMIC DNA]</scope>
    <source>
        <strain evidence="8">JCM 3380</strain>
    </source>
</reference>
<evidence type="ECO:0000256" key="2">
    <source>
        <dbReference type="ARBA" id="ARBA00022692"/>
    </source>
</evidence>
<feature type="transmembrane region" description="Helical" evidence="5">
    <location>
        <begin position="15"/>
        <end position="35"/>
    </location>
</feature>
<dbReference type="PANTHER" id="PTHR43077">
    <property type="entry name" value="TRANSPORT PERMEASE YVFS-RELATED"/>
    <property type="match status" value="1"/>
</dbReference>
<feature type="transmembrane region" description="Helical" evidence="5">
    <location>
        <begin position="165"/>
        <end position="185"/>
    </location>
</feature>
<keyword evidence="3 5" id="KW-1133">Transmembrane helix</keyword>
<evidence type="ECO:0000256" key="3">
    <source>
        <dbReference type="ARBA" id="ARBA00022989"/>
    </source>
</evidence>
<feature type="transmembrane region" description="Helical" evidence="5">
    <location>
        <begin position="215"/>
        <end position="235"/>
    </location>
</feature>
<dbReference type="Proteomes" id="UP001500416">
    <property type="component" value="Unassembled WGS sequence"/>
</dbReference>
<evidence type="ECO:0000256" key="5">
    <source>
        <dbReference type="SAM" id="Phobius"/>
    </source>
</evidence>
<sequence length="355" mass="36407">MIAGTELRRVLRDRVGLFFLFVLPFLLVLVMGATFGGSIVPKLGVVGGGAVVEELRGEPGVRVVPFASEAEVRTAVERGEVSAGLVLSGPRFLARPDAYGQQVRLAIQGVLARDAQRREVVAFVAEQTGADPATAATVVESVAVEPVTVTSSGGARTTGLFDTGAANQLLLFVFLTALTSSAALVETRRLGVSRRMIATPTTAGAVVLGEGLGRVAVAAVQGVAIVAGTWLLFGVRWGDPVAVALVVAAFALVAGAAGMLIGSVLRSEQQVGGIGVLMGLGFAALGGVMVPLELFGDTMRTVALFTPHAWAGQALSALSRGGGVPEVLLPLGVLTAYAAVLFAVGSWLLRRSLTR</sequence>
<dbReference type="EMBL" id="BAAABU010000018">
    <property type="protein sequence ID" value="GAA0250760.1"/>
    <property type="molecule type" value="Genomic_DNA"/>
</dbReference>
<evidence type="ECO:0000256" key="1">
    <source>
        <dbReference type="ARBA" id="ARBA00004141"/>
    </source>
</evidence>
<accession>A0ABP3E6F4</accession>
<dbReference type="Pfam" id="PF12698">
    <property type="entry name" value="ABC2_membrane_3"/>
    <property type="match status" value="1"/>
</dbReference>
<organism evidence="7 8">
    <name type="scientific">Saccharothrix mutabilis subsp. mutabilis</name>
    <dbReference type="NCBI Taxonomy" id="66855"/>
    <lineage>
        <taxon>Bacteria</taxon>
        <taxon>Bacillati</taxon>
        <taxon>Actinomycetota</taxon>
        <taxon>Actinomycetes</taxon>
        <taxon>Pseudonocardiales</taxon>
        <taxon>Pseudonocardiaceae</taxon>
        <taxon>Saccharothrix</taxon>
    </lineage>
</organism>
<feature type="transmembrane region" description="Helical" evidence="5">
    <location>
        <begin position="273"/>
        <end position="292"/>
    </location>
</feature>
<evidence type="ECO:0000313" key="7">
    <source>
        <dbReference type="EMBL" id="GAA0250760.1"/>
    </source>
</evidence>
<dbReference type="InterPro" id="IPR051328">
    <property type="entry name" value="T7SS_ABC-Transporter"/>
</dbReference>
<keyword evidence="4 5" id="KW-0472">Membrane</keyword>
<feature type="transmembrane region" description="Helical" evidence="5">
    <location>
        <begin position="327"/>
        <end position="349"/>
    </location>
</feature>
<proteinExistence type="predicted"/>
<feature type="transmembrane region" description="Helical" evidence="5">
    <location>
        <begin position="241"/>
        <end position="261"/>
    </location>
</feature>
<dbReference type="PANTHER" id="PTHR43077:SF11">
    <property type="entry name" value="TRANSPORT PERMEASE YVFS-RELATED"/>
    <property type="match status" value="1"/>
</dbReference>
<name>A0ABP3E6F4_9PSEU</name>
<gene>
    <name evidence="7" type="ORF">GCM10010492_58750</name>
</gene>
<protein>
    <recommendedName>
        <fullName evidence="6">ABC-2 type transporter transmembrane domain-containing protein</fullName>
    </recommendedName>
</protein>
<keyword evidence="2 5" id="KW-0812">Transmembrane</keyword>